<dbReference type="InterPro" id="IPR012373">
    <property type="entry name" value="Ferrdict_sens_TM"/>
</dbReference>
<reference evidence="4" key="1">
    <citation type="journal article" date="2019" name="Int. J. Syst. Evol. Microbiol.">
        <title>The Global Catalogue of Microorganisms (GCM) 10K type strain sequencing project: providing services to taxonomists for standard genome sequencing and annotation.</title>
        <authorList>
            <consortium name="The Broad Institute Genomics Platform"/>
            <consortium name="The Broad Institute Genome Sequencing Center for Infectious Disease"/>
            <person name="Wu L."/>
            <person name="Ma J."/>
        </authorList>
    </citation>
    <scope>NUCLEOTIDE SEQUENCE [LARGE SCALE GENOMIC DNA]</scope>
    <source>
        <strain evidence="4">JCM 17927</strain>
    </source>
</reference>
<dbReference type="Pfam" id="PF04773">
    <property type="entry name" value="FecR"/>
    <property type="match status" value="1"/>
</dbReference>
<dbReference type="EMBL" id="BAABHD010000084">
    <property type="protein sequence ID" value="GAA4470176.1"/>
    <property type="molecule type" value="Genomic_DNA"/>
</dbReference>
<evidence type="ECO:0000313" key="4">
    <source>
        <dbReference type="Proteomes" id="UP001501175"/>
    </source>
</evidence>
<organism evidence="3 4">
    <name type="scientific">Nibrella saemangeumensis</name>
    <dbReference type="NCBI Taxonomy" id="1084526"/>
    <lineage>
        <taxon>Bacteria</taxon>
        <taxon>Pseudomonadati</taxon>
        <taxon>Bacteroidota</taxon>
        <taxon>Cytophagia</taxon>
        <taxon>Cytophagales</taxon>
        <taxon>Spirosomataceae</taxon>
        <taxon>Nibrella</taxon>
    </lineage>
</organism>
<evidence type="ECO:0000259" key="1">
    <source>
        <dbReference type="Pfam" id="PF04773"/>
    </source>
</evidence>
<comment type="caution">
    <text evidence="3">The sequence shown here is derived from an EMBL/GenBank/DDBJ whole genome shotgun (WGS) entry which is preliminary data.</text>
</comment>
<dbReference type="PANTHER" id="PTHR30273:SF2">
    <property type="entry name" value="PROTEIN FECR"/>
    <property type="match status" value="1"/>
</dbReference>
<dbReference type="Gene3D" id="2.60.120.1440">
    <property type="match status" value="1"/>
</dbReference>
<keyword evidence="4" id="KW-1185">Reference proteome</keyword>
<dbReference type="Proteomes" id="UP001501175">
    <property type="component" value="Unassembled WGS sequence"/>
</dbReference>
<dbReference type="PANTHER" id="PTHR30273">
    <property type="entry name" value="PERIPLASMIC SIGNAL SENSOR AND SIGMA FACTOR ACTIVATOR FECR-RELATED"/>
    <property type="match status" value="1"/>
</dbReference>
<dbReference type="InterPro" id="IPR032508">
    <property type="entry name" value="FecR_C"/>
</dbReference>
<dbReference type="InterPro" id="IPR006860">
    <property type="entry name" value="FecR"/>
</dbReference>
<gene>
    <name evidence="3" type="ORF">GCM10023189_58380</name>
</gene>
<protein>
    <submittedName>
        <fullName evidence="3">FecR domain-containing protein</fullName>
    </submittedName>
</protein>
<evidence type="ECO:0000259" key="2">
    <source>
        <dbReference type="Pfam" id="PF16344"/>
    </source>
</evidence>
<dbReference type="Gene3D" id="3.55.50.30">
    <property type="match status" value="1"/>
</dbReference>
<evidence type="ECO:0000313" key="3">
    <source>
        <dbReference type="EMBL" id="GAA4470176.1"/>
    </source>
</evidence>
<proteinExistence type="predicted"/>
<feature type="domain" description="FecR protein" evidence="1">
    <location>
        <begin position="138"/>
        <end position="221"/>
    </location>
</feature>
<dbReference type="RefSeq" id="WP_345249900.1">
    <property type="nucleotide sequence ID" value="NZ_BAABHD010000084.1"/>
</dbReference>
<feature type="domain" description="Protein FecR C-terminal" evidence="2">
    <location>
        <begin position="270"/>
        <end position="337"/>
    </location>
</feature>
<dbReference type="Pfam" id="PF16344">
    <property type="entry name" value="FecR_C"/>
    <property type="match status" value="1"/>
</dbReference>
<sequence>MPPPKISPALLDKYLRNQCTDEEKELVEAWYASLQGKPDYLDSLSETEQGELQSETFQTIQDQLHIGQQSGTRPLPVRRLLWLAASVSLIMGLYITYRYTSRQDISPTAVSYVAPTRKNVAERAIEFTNREPRPVRHLLPDSSSVWMQAGASIAYPKKFDSNKRVVSFSGEGFFQVRKDPLRPFHIQSGVMRVKVLGTSFNVKAPVSHKVFQISVVTGRVEVSAPDRQQKPQQVILKPQQQAFFETESGRLLSSPVPVQVKKEIYESVSVVFNNTPLDRAIAQLEKRFNIQIRLANPGLSSCRVSADFEQQSLPLIMEMLCTALDATYTMSGNTIVIDGLPCE</sequence>
<dbReference type="PIRSF" id="PIRSF018266">
    <property type="entry name" value="FecR"/>
    <property type="match status" value="1"/>
</dbReference>
<accession>A0ABP8NPB1</accession>
<name>A0ABP8NPB1_9BACT</name>